<comment type="caution">
    <text evidence="2">The sequence shown here is derived from an EMBL/GenBank/DDBJ whole genome shotgun (WGS) entry which is preliminary data.</text>
</comment>
<feature type="region of interest" description="Disordered" evidence="1">
    <location>
        <begin position="1"/>
        <end position="40"/>
    </location>
</feature>
<dbReference type="AlphaFoldDB" id="A0A7Z0EL92"/>
<protein>
    <submittedName>
        <fullName evidence="2">Uncharacterized protein</fullName>
    </submittedName>
</protein>
<sequence>MRTSPSTEYSPHAHPADRHDQRSRLTRRGQGARHGQRTAG</sequence>
<evidence type="ECO:0000313" key="2">
    <source>
        <dbReference type="EMBL" id="NYJ34177.1"/>
    </source>
</evidence>
<feature type="compositionally biased region" description="Basic residues" evidence="1">
    <location>
        <begin position="24"/>
        <end position="40"/>
    </location>
</feature>
<proteinExistence type="predicted"/>
<dbReference type="EMBL" id="JACCFS010000001">
    <property type="protein sequence ID" value="NYJ34177.1"/>
    <property type="molecule type" value="Genomic_DNA"/>
</dbReference>
<keyword evidence="3" id="KW-1185">Reference proteome</keyword>
<accession>A0A7Z0EL92</accession>
<evidence type="ECO:0000313" key="3">
    <source>
        <dbReference type="Proteomes" id="UP000572051"/>
    </source>
</evidence>
<dbReference type="RefSeq" id="WP_281390118.1">
    <property type="nucleotide sequence ID" value="NZ_JACCFS010000001.1"/>
</dbReference>
<reference evidence="2 3" key="1">
    <citation type="submission" date="2020-07" db="EMBL/GenBank/DDBJ databases">
        <title>Sequencing the genomes of 1000 actinobacteria strains.</title>
        <authorList>
            <person name="Klenk H.-P."/>
        </authorList>
    </citation>
    <scope>NUCLEOTIDE SEQUENCE [LARGE SCALE GENOMIC DNA]</scope>
    <source>
        <strain evidence="2 3">DSM 44442</strain>
    </source>
</reference>
<evidence type="ECO:0000256" key="1">
    <source>
        <dbReference type="SAM" id="MobiDB-lite"/>
    </source>
</evidence>
<name>A0A7Z0EL92_9ACTN</name>
<feature type="compositionally biased region" description="Basic and acidic residues" evidence="1">
    <location>
        <begin position="14"/>
        <end position="23"/>
    </location>
</feature>
<gene>
    <name evidence="2" type="ORF">HNR10_002058</name>
</gene>
<dbReference type="Proteomes" id="UP000572051">
    <property type="component" value="Unassembled WGS sequence"/>
</dbReference>
<organism evidence="2 3">
    <name type="scientific">Nocardiopsis aegyptia</name>
    <dbReference type="NCBI Taxonomy" id="220378"/>
    <lineage>
        <taxon>Bacteria</taxon>
        <taxon>Bacillati</taxon>
        <taxon>Actinomycetota</taxon>
        <taxon>Actinomycetes</taxon>
        <taxon>Streptosporangiales</taxon>
        <taxon>Nocardiopsidaceae</taxon>
        <taxon>Nocardiopsis</taxon>
    </lineage>
</organism>